<sequence>MSTDEAHQRTKTAWRAIDWNNVLTGIVTADKYFMRSGLIRKDILPQYVREFMPLTIVLGNENDVENAEQALHREDGDSLWLLKPADSSNANGIQVLRASSVASGVLSKSTDLRRKHVLQRYVNPMLSPQGRKFHVRALVLATGNVQVRIHRELRVLQATHSYCPTAIEDPLVHFTNRSVNCEAPGYDASSQNQSLEEFAASFAMWPLCQQREWSTSLRRSIHHIITKVFERLSETNGRHFFALPNCYELFGADFMVDGSPEHRVWLLEVNPDPSLELYPPCYQQQLGRVLAEQGLAFDHSSQVWNFGDPELCKAFPIVYASTAHSGQDNNDNTS</sequence>
<gene>
    <name evidence="1" type="ORF">N0F65_004528</name>
</gene>
<protein>
    <recommendedName>
        <fullName evidence="3">Tubulin-tyrosine ligase</fullName>
    </recommendedName>
</protein>
<evidence type="ECO:0008006" key="3">
    <source>
        <dbReference type="Google" id="ProtNLM"/>
    </source>
</evidence>
<reference evidence="1" key="2">
    <citation type="journal article" date="2023" name="Microbiol Resour">
        <title>Decontamination and Annotation of the Draft Genome Sequence of the Oomycete Lagenidium giganteum ARSEF 373.</title>
        <authorList>
            <person name="Morgan W.R."/>
            <person name="Tartar A."/>
        </authorList>
    </citation>
    <scope>NUCLEOTIDE SEQUENCE</scope>
    <source>
        <strain evidence="1">ARSEF 373</strain>
    </source>
</reference>
<dbReference type="PANTHER" id="PTHR46069:SF1">
    <property type="entry name" value="CHROMOSOME UNDETERMINED SCAFFOLD_125, WHOLE GENOME SHOTGUN SEQUENCE"/>
    <property type="match status" value="1"/>
</dbReference>
<name>A0AAV2YXB4_9STRA</name>
<organism evidence="1 2">
    <name type="scientific">Lagenidium giganteum</name>
    <dbReference type="NCBI Taxonomy" id="4803"/>
    <lineage>
        <taxon>Eukaryota</taxon>
        <taxon>Sar</taxon>
        <taxon>Stramenopiles</taxon>
        <taxon>Oomycota</taxon>
        <taxon>Peronosporomycetes</taxon>
        <taxon>Pythiales</taxon>
        <taxon>Pythiaceae</taxon>
    </lineage>
</organism>
<reference evidence="1" key="1">
    <citation type="submission" date="2022-11" db="EMBL/GenBank/DDBJ databases">
        <authorList>
            <person name="Morgan W.R."/>
            <person name="Tartar A."/>
        </authorList>
    </citation>
    <scope>NUCLEOTIDE SEQUENCE</scope>
    <source>
        <strain evidence="1">ARSEF 373</strain>
    </source>
</reference>
<comment type="caution">
    <text evidence="1">The sequence shown here is derived from an EMBL/GenBank/DDBJ whole genome shotgun (WGS) entry which is preliminary data.</text>
</comment>
<accession>A0AAV2YXB4</accession>
<evidence type="ECO:0000313" key="2">
    <source>
        <dbReference type="Proteomes" id="UP001146120"/>
    </source>
</evidence>
<dbReference type="AlphaFoldDB" id="A0AAV2YXB4"/>
<evidence type="ECO:0000313" key="1">
    <source>
        <dbReference type="EMBL" id="DAZ98038.1"/>
    </source>
</evidence>
<dbReference type="InterPro" id="IPR004344">
    <property type="entry name" value="TTL/TTLL_fam"/>
</dbReference>
<proteinExistence type="predicted"/>
<dbReference type="Pfam" id="PF03133">
    <property type="entry name" value="TTL"/>
    <property type="match status" value="1"/>
</dbReference>
<dbReference type="EMBL" id="DAKRPA010000118">
    <property type="protein sequence ID" value="DAZ98038.1"/>
    <property type="molecule type" value="Genomic_DNA"/>
</dbReference>
<keyword evidence="2" id="KW-1185">Reference proteome</keyword>
<dbReference type="SUPFAM" id="SSF56059">
    <property type="entry name" value="Glutathione synthetase ATP-binding domain-like"/>
    <property type="match status" value="1"/>
</dbReference>
<dbReference type="Gene3D" id="3.30.470.20">
    <property type="entry name" value="ATP-grasp fold, B domain"/>
    <property type="match status" value="1"/>
</dbReference>
<dbReference type="Proteomes" id="UP001146120">
    <property type="component" value="Unassembled WGS sequence"/>
</dbReference>
<dbReference type="PROSITE" id="PS51221">
    <property type="entry name" value="TTL"/>
    <property type="match status" value="1"/>
</dbReference>
<dbReference type="PANTHER" id="PTHR46069">
    <property type="entry name" value="TUBULIN TYROSINE LIGASE"/>
    <property type="match status" value="1"/>
</dbReference>